<evidence type="ECO:0000313" key="7">
    <source>
        <dbReference type="EMBL" id="CAF3843018.1"/>
    </source>
</evidence>
<dbReference type="Pfam" id="PF04749">
    <property type="entry name" value="PLAC8"/>
    <property type="match status" value="1"/>
</dbReference>
<evidence type="ECO:0000313" key="5">
    <source>
        <dbReference type="EMBL" id="CAF2077269.1"/>
    </source>
</evidence>
<evidence type="ECO:0000313" key="2">
    <source>
        <dbReference type="EMBL" id="CAF1267810.1"/>
    </source>
</evidence>
<dbReference type="AlphaFoldDB" id="A0A816RMU0"/>
<organism evidence="5 10">
    <name type="scientific">Rotaria magnacalcarata</name>
    <dbReference type="NCBI Taxonomy" id="392030"/>
    <lineage>
        <taxon>Eukaryota</taxon>
        <taxon>Metazoa</taxon>
        <taxon>Spiralia</taxon>
        <taxon>Gnathifera</taxon>
        <taxon>Rotifera</taxon>
        <taxon>Eurotatoria</taxon>
        <taxon>Bdelloidea</taxon>
        <taxon>Philodinida</taxon>
        <taxon>Philodinidae</taxon>
        <taxon>Rotaria</taxon>
    </lineage>
</organism>
<dbReference type="Proteomes" id="UP000663887">
    <property type="component" value="Unassembled WGS sequence"/>
</dbReference>
<dbReference type="EMBL" id="CAJNRF010005990">
    <property type="protein sequence ID" value="CAF2077269.1"/>
    <property type="molecule type" value="Genomic_DNA"/>
</dbReference>
<dbReference type="NCBIfam" id="TIGR01571">
    <property type="entry name" value="A_thal_Cys_rich"/>
    <property type="match status" value="1"/>
</dbReference>
<evidence type="ECO:0000313" key="9">
    <source>
        <dbReference type="EMBL" id="CAF4626508.1"/>
    </source>
</evidence>
<evidence type="ECO:0008006" key="12">
    <source>
        <dbReference type="Google" id="ProtNLM"/>
    </source>
</evidence>
<dbReference type="EMBL" id="CAJNRG010011101">
    <property type="protein sequence ID" value="CAF2128953.1"/>
    <property type="molecule type" value="Genomic_DNA"/>
</dbReference>
<dbReference type="EMBL" id="CAJNOW010003239">
    <property type="protein sequence ID" value="CAF1374603.1"/>
    <property type="molecule type" value="Genomic_DNA"/>
</dbReference>
<dbReference type="Proteomes" id="UP000663855">
    <property type="component" value="Unassembled WGS sequence"/>
</dbReference>
<comment type="caution">
    <text evidence="5">The sequence shown here is derived from an EMBL/GenBank/DDBJ whole genome shotgun (WGS) entry which is preliminary data.</text>
</comment>
<evidence type="ECO:0000256" key="1">
    <source>
        <dbReference type="ARBA" id="ARBA00009024"/>
    </source>
</evidence>
<dbReference type="EMBL" id="CAJNOV010007037">
    <property type="protein sequence ID" value="CAF1267810.1"/>
    <property type="molecule type" value="Genomic_DNA"/>
</dbReference>
<evidence type="ECO:0000313" key="11">
    <source>
        <dbReference type="Proteomes" id="UP000663866"/>
    </source>
</evidence>
<dbReference type="EMBL" id="CAJOBI010109594">
    <property type="protein sequence ID" value="CAF4626508.1"/>
    <property type="molecule type" value="Genomic_DNA"/>
</dbReference>
<dbReference type="Proteomes" id="UP000676336">
    <property type="component" value="Unassembled WGS sequence"/>
</dbReference>
<dbReference type="InterPro" id="IPR006461">
    <property type="entry name" value="PLAC_motif_containing"/>
</dbReference>
<sequence length="148" mass="17070">MSEVEEWNERLFGCCDDWGICCYGFWCGPCLFSSNAKRLDGSNWCVNCCVFCALGQVYQSWLLQYFKRQKLRKIYNLKEDQTCGDVAATLCCSSCALCQEAREMKARGHYSGKVEERAKYYTTTEQPIASQPRSTVQAPQYMYDTRAF</sequence>
<gene>
    <name evidence="2" type="ORF">CJN711_LOCUS15323</name>
    <name evidence="3" type="ORF">KQP761_LOCUS8394</name>
    <name evidence="4" type="ORF">MBJ925_LOCUS8557</name>
    <name evidence="8" type="ORF">OVN521_LOCUS7663</name>
    <name evidence="9" type="ORF">SMN809_LOCUS40115</name>
    <name evidence="7" type="ORF">UXM345_LOCUS7348</name>
    <name evidence="5" type="ORF">WKI299_LOCUS15395</name>
    <name evidence="6" type="ORF">XDN619_LOCUS24343</name>
</gene>
<proteinExistence type="inferred from homology"/>
<evidence type="ECO:0000313" key="8">
    <source>
        <dbReference type="EMBL" id="CAF3866219.1"/>
    </source>
</evidence>
<protein>
    <recommendedName>
        <fullName evidence="12">PLAC8 family protein</fullName>
    </recommendedName>
</protein>
<evidence type="ECO:0000313" key="4">
    <source>
        <dbReference type="EMBL" id="CAF2008065.1"/>
    </source>
</evidence>
<dbReference type="Proteomes" id="UP000663842">
    <property type="component" value="Unassembled WGS sequence"/>
</dbReference>
<dbReference type="OrthoDB" id="1045822at2759"/>
<dbReference type="Proteomes" id="UP000663834">
    <property type="component" value="Unassembled WGS sequence"/>
</dbReference>
<dbReference type="EMBL" id="CAJOBG010000852">
    <property type="protein sequence ID" value="CAF3866219.1"/>
    <property type="molecule type" value="Genomic_DNA"/>
</dbReference>
<dbReference type="Proteomes" id="UP000663856">
    <property type="component" value="Unassembled WGS sequence"/>
</dbReference>
<dbReference type="Proteomes" id="UP000663824">
    <property type="component" value="Unassembled WGS sequence"/>
</dbReference>
<evidence type="ECO:0000313" key="10">
    <source>
        <dbReference type="Proteomes" id="UP000663856"/>
    </source>
</evidence>
<comment type="similarity">
    <text evidence="1">Belongs to the cornifelin family.</text>
</comment>
<reference evidence="5" key="1">
    <citation type="submission" date="2021-02" db="EMBL/GenBank/DDBJ databases">
        <authorList>
            <person name="Nowell W R."/>
        </authorList>
    </citation>
    <scope>NUCLEOTIDE SEQUENCE</scope>
</reference>
<evidence type="ECO:0000313" key="6">
    <source>
        <dbReference type="EMBL" id="CAF2128953.1"/>
    </source>
</evidence>
<dbReference type="EMBL" id="CAJNRE010003180">
    <property type="protein sequence ID" value="CAF2008065.1"/>
    <property type="molecule type" value="Genomic_DNA"/>
</dbReference>
<name>A0A816RMU0_9BILA</name>
<dbReference type="Proteomes" id="UP000663866">
    <property type="component" value="Unassembled WGS sequence"/>
</dbReference>
<keyword evidence="11" id="KW-1185">Reference proteome</keyword>
<dbReference type="EMBL" id="CAJOBF010000607">
    <property type="protein sequence ID" value="CAF3843018.1"/>
    <property type="molecule type" value="Genomic_DNA"/>
</dbReference>
<dbReference type="PANTHER" id="PTHR15907">
    <property type="entry name" value="DUF614 FAMILY PROTEIN-RELATED"/>
    <property type="match status" value="1"/>
</dbReference>
<evidence type="ECO:0000313" key="3">
    <source>
        <dbReference type="EMBL" id="CAF1374603.1"/>
    </source>
</evidence>
<accession>A0A816RMU0</accession>